<proteinExistence type="predicted"/>
<evidence type="ECO:0000313" key="2">
    <source>
        <dbReference type="Proteomes" id="UP001280121"/>
    </source>
</evidence>
<keyword evidence="2" id="KW-1185">Reference proteome</keyword>
<comment type="caution">
    <text evidence="1">The sequence shown here is derived from an EMBL/GenBank/DDBJ whole genome shotgun (WGS) entry which is preliminary data.</text>
</comment>
<dbReference type="PANTHER" id="PTHR33116:SF80">
    <property type="entry name" value="REVERSE TRANSCRIPTASE ZINC-BINDING DOMAIN-CONTAINING PROTEIN"/>
    <property type="match status" value="1"/>
</dbReference>
<sequence length="408" mass="47111">MVWTVRGMGTSNMKDHNVSVLAVSEPFQDVDQIRRWELCLHFPNISSNVEERGKVWVFWKDNIQLDIVGSSNQCLTVLLSEDSGLLLTTFIYAKCSQIDRRELYEKIYGISTFCVAWVMLSDFNTILYDTERVGAVPRISSSMVEFNDCIYRYVLLNLIFEVLIPKMSEKHILPFSHPGGAPAISHLLCADDVVIFDNSSKMSVRGMMKVFKKYESCTGKRVNHEKSVIFFSKHLSLRRNNEILNETSFVEGKFPFTYLGVSIVDGKLKVSQFDPLIKKISKKTEDWKIHLLSQGGRLVLLRHVLSSMHLLSVLNTLKTVFKKIKDSLSWRKIIRRLPVLLNNSKWKVREGNVNLWMLKSCKGFWVLEKVEEVMERVGKLRNSEDVLLWLPKKNGFFNTKSTWLVMAT</sequence>
<name>A0AAD9THA8_9ROSI</name>
<evidence type="ECO:0008006" key="3">
    <source>
        <dbReference type="Google" id="ProtNLM"/>
    </source>
</evidence>
<dbReference type="Proteomes" id="UP001280121">
    <property type="component" value="Unassembled WGS sequence"/>
</dbReference>
<dbReference type="PANTHER" id="PTHR33116">
    <property type="entry name" value="REVERSE TRANSCRIPTASE ZINC-BINDING DOMAIN-CONTAINING PROTEIN-RELATED-RELATED"/>
    <property type="match status" value="1"/>
</dbReference>
<protein>
    <recommendedName>
        <fullName evidence="3">Reverse transcriptase domain-containing protein</fullName>
    </recommendedName>
</protein>
<dbReference type="EMBL" id="JANJYI010000009">
    <property type="protein sequence ID" value="KAK2635470.1"/>
    <property type="molecule type" value="Genomic_DNA"/>
</dbReference>
<gene>
    <name evidence="1" type="ORF">Ddye_030262</name>
</gene>
<organism evidence="1 2">
    <name type="scientific">Dipteronia dyeriana</name>
    <dbReference type="NCBI Taxonomy" id="168575"/>
    <lineage>
        <taxon>Eukaryota</taxon>
        <taxon>Viridiplantae</taxon>
        <taxon>Streptophyta</taxon>
        <taxon>Embryophyta</taxon>
        <taxon>Tracheophyta</taxon>
        <taxon>Spermatophyta</taxon>
        <taxon>Magnoliopsida</taxon>
        <taxon>eudicotyledons</taxon>
        <taxon>Gunneridae</taxon>
        <taxon>Pentapetalae</taxon>
        <taxon>rosids</taxon>
        <taxon>malvids</taxon>
        <taxon>Sapindales</taxon>
        <taxon>Sapindaceae</taxon>
        <taxon>Hippocastanoideae</taxon>
        <taxon>Acereae</taxon>
        <taxon>Dipteronia</taxon>
    </lineage>
</organism>
<dbReference type="AlphaFoldDB" id="A0AAD9THA8"/>
<accession>A0AAD9THA8</accession>
<evidence type="ECO:0000313" key="1">
    <source>
        <dbReference type="EMBL" id="KAK2635470.1"/>
    </source>
</evidence>
<reference evidence="1" key="1">
    <citation type="journal article" date="2023" name="Plant J.">
        <title>Genome sequences and population genomics provide insights into the demographic history, inbreeding, and mutation load of two 'living fossil' tree species of Dipteronia.</title>
        <authorList>
            <person name="Feng Y."/>
            <person name="Comes H.P."/>
            <person name="Chen J."/>
            <person name="Zhu S."/>
            <person name="Lu R."/>
            <person name="Zhang X."/>
            <person name="Li P."/>
            <person name="Qiu J."/>
            <person name="Olsen K.M."/>
            <person name="Qiu Y."/>
        </authorList>
    </citation>
    <scope>NUCLEOTIDE SEQUENCE</scope>
    <source>
        <strain evidence="1">KIB01</strain>
    </source>
</reference>